<dbReference type="Proteomes" id="UP000324800">
    <property type="component" value="Unassembled WGS sequence"/>
</dbReference>
<organism evidence="2 3">
    <name type="scientific">Streblomastix strix</name>
    <dbReference type="NCBI Taxonomy" id="222440"/>
    <lineage>
        <taxon>Eukaryota</taxon>
        <taxon>Metamonada</taxon>
        <taxon>Preaxostyla</taxon>
        <taxon>Oxymonadida</taxon>
        <taxon>Streblomastigidae</taxon>
        <taxon>Streblomastix</taxon>
    </lineage>
</organism>
<feature type="transmembrane region" description="Helical" evidence="1">
    <location>
        <begin position="21"/>
        <end position="47"/>
    </location>
</feature>
<dbReference type="AlphaFoldDB" id="A0A5J4UML0"/>
<protein>
    <submittedName>
        <fullName evidence="2">Uncharacterized protein</fullName>
    </submittedName>
</protein>
<evidence type="ECO:0000256" key="1">
    <source>
        <dbReference type="SAM" id="Phobius"/>
    </source>
</evidence>
<feature type="non-terminal residue" evidence="2">
    <location>
        <position position="104"/>
    </location>
</feature>
<keyword evidence="1" id="KW-1133">Transmembrane helix</keyword>
<accession>A0A5J4UML0</accession>
<name>A0A5J4UML0_9EUKA</name>
<proteinExistence type="predicted"/>
<evidence type="ECO:0000313" key="3">
    <source>
        <dbReference type="Proteomes" id="UP000324800"/>
    </source>
</evidence>
<dbReference type="EMBL" id="SNRW01014378">
    <property type="protein sequence ID" value="KAA6371533.1"/>
    <property type="molecule type" value="Genomic_DNA"/>
</dbReference>
<keyword evidence="1" id="KW-0472">Membrane</keyword>
<evidence type="ECO:0000313" key="2">
    <source>
        <dbReference type="EMBL" id="KAA6371533.1"/>
    </source>
</evidence>
<comment type="caution">
    <text evidence="2">The sequence shown here is derived from an EMBL/GenBank/DDBJ whole genome shotgun (WGS) entry which is preliminary data.</text>
</comment>
<feature type="transmembrane region" description="Helical" evidence="1">
    <location>
        <begin position="53"/>
        <end position="75"/>
    </location>
</feature>
<reference evidence="2 3" key="1">
    <citation type="submission" date="2019-03" db="EMBL/GenBank/DDBJ databases">
        <title>Single cell metagenomics reveals metabolic interactions within the superorganism composed of flagellate Streblomastix strix and complex community of Bacteroidetes bacteria on its surface.</title>
        <authorList>
            <person name="Treitli S.C."/>
            <person name="Kolisko M."/>
            <person name="Husnik F."/>
            <person name="Keeling P."/>
            <person name="Hampl V."/>
        </authorList>
    </citation>
    <scope>NUCLEOTIDE SEQUENCE [LARGE SCALE GENOMIC DNA]</scope>
    <source>
        <strain evidence="2">ST1C</strain>
    </source>
</reference>
<sequence>MAEKKEKQAPVEDKPAKPLGILLLQIFGVIYILTGIALIVVSIIYLVKLREAASYGIVVLVFGLLLIVAAIFAFLGSRYDRNEKTSGECGALFCLGIFYFISLT</sequence>
<gene>
    <name evidence="2" type="ORF">EZS28_032941</name>
</gene>
<keyword evidence="1" id="KW-0812">Transmembrane</keyword>